<keyword evidence="2" id="KW-1185">Reference proteome</keyword>
<evidence type="ECO:0000313" key="1">
    <source>
        <dbReference type="EMBL" id="SHK33631.1"/>
    </source>
</evidence>
<dbReference type="AlphaFoldDB" id="A0A1M6RM94"/>
<dbReference type="STRING" id="1302687.SAMN05444267_100335"/>
<dbReference type="EMBL" id="FRAV01000003">
    <property type="protein sequence ID" value="SHK33631.1"/>
    <property type="molecule type" value="Genomic_DNA"/>
</dbReference>
<dbReference type="RefSeq" id="WP_073290608.1">
    <property type="nucleotide sequence ID" value="NZ_FRAV01000003.1"/>
</dbReference>
<sequence>MKKILTLSLILIFSLAFSQGKLFIQNYSNYDLVMRVVAGSPTNCHPEAIGSLTFPANTQSLINNFNDAGAYTTGFSVLLSPNANSTFQTIPSGLLTAISPLTQWKFAWFHTRYPGTTNMTPDIDFNMGDSAFPSCPWSPSSLYTAGTLTQTFWFYVASENTTYLVVQ</sequence>
<organism evidence="1 2">
    <name type="scientific">Chryseobacterium polytrichastri</name>
    <dbReference type="NCBI Taxonomy" id="1302687"/>
    <lineage>
        <taxon>Bacteria</taxon>
        <taxon>Pseudomonadati</taxon>
        <taxon>Bacteroidota</taxon>
        <taxon>Flavobacteriia</taxon>
        <taxon>Flavobacteriales</taxon>
        <taxon>Weeksellaceae</taxon>
        <taxon>Chryseobacterium group</taxon>
        <taxon>Chryseobacterium</taxon>
    </lineage>
</organism>
<protein>
    <submittedName>
        <fullName evidence="1">Uncharacterized protein</fullName>
    </submittedName>
</protein>
<proteinExistence type="predicted"/>
<accession>A0A1M6RM94</accession>
<dbReference type="OrthoDB" id="1248257at2"/>
<dbReference type="Proteomes" id="UP000184364">
    <property type="component" value="Unassembled WGS sequence"/>
</dbReference>
<gene>
    <name evidence="1" type="ORF">SAMN05444267_100335</name>
</gene>
<evidence type="ECO:0000313" key="2">
    <source>
        <dbReference type="Proteomes" id="UP000184364"/>
    </source>
</evidence>
<name>A0A1M6RM94_9FLAO</name>
<reference evidence="2" key="1">
    <citation type="submission" date="2016-11" db="EMBL/GenBank/DDBJ databases">
        <authorList>
            <person name="Varghese N."/>
            <person name="Submissions S."/>
        </authorList>
    </citation>
    <scope>NUCLEOTIDE SEQUENCE [LARGE SCALE GENOMIC DNA]</scope>
    <source>
        <strain evidence="2">DSM 26899</strain>
    </source>
</reference>